<feature type="domain" description="CHK kinase-like" evidence="1">
    <location>
        <begin position="131"/>
        <end position="339"/>
    </location>
</feature>
<sequence>MAEHPSKLREDIVNKSFIHDILKEKYGNDIQFLSYSARVGSDIGDNYIGDLVAVDIQVKNVKTNEEKMFNWMFKVMKRGKCEKGMKQFSLFEREFAFYNNYLDDLDKYVKPKILRTVPLIYSVNNPDLQVLVFEHLGASGYRDPVDKKIGVDDDHVYNVCKWLAELHGSAFVLFQKYPGGFSEWKKNNFFAEPVQSDQFDEFGATLVNSYYNLLEDLLNGSENDLLVETFEKSLKDFFENTPEDVSIAVKIKKTLYESRSEFKTLCHGDAWFNNMLFKYNDDEKVNDVILLDMQGVYSGNIGSDLVYFLLSSVTCEDLTKNLDNYLEYYRECLCAFVTELDPDIKVPLSFEDIKMDFKKSAFIGFMFASGAFPHTIIEKSELSSLDLQNVDLTNPDDVNKMMVEIRDHGKKVIHSNLNLYYRLVGVIRFLTELRVFDYLKN</sequence>
<reference evidence="2" key="1">
    <citation type="submission" date="2014-05" db="EMBL/GenBank/DDBJ databases">
        <authorList>
            <person name="Chronopoulou M."/>
        </authorList>
    </citation>
    <scope>NUCLEOTIDE SEQUENCE</scope>
    <source>
        <tissue evidence="2">Whole organism</tissue>
    </source>
</reference>
<organism evidence="2">
    <name type="scientific">Lepeophtheirus salmonis</name>
    <name type="common">Salmon louse</name>
    <name type="synonym">Caligus salmonis</name>
    <dbReference type="NCBI Taxonomy" id="72036"/>
    <lineage>
        <taxon>Eukaryota</taxon>
        <taxon>Metazoa</taxon>
        <taxon>Ecdysozoa</taxon>
        <taxon>Arthropoda</taxon>
        <taxon>Crustacea</taxon>
        <taxon>Multicrustacea</taxon>
        <taxon>Hexanauplia</taxon>
        <taxon>Copepoda</taxon>
        <taxon>Siphonostomatoida</taxon>
        <taxon>Caligidae</taxon>
        <taxon>Lepeophtheirus</taxon>
    </lineage>
</organism>
<dbReference type="PANTHER" id="PTHR11012:SF56">
    <property type="entry name" value="CHK KINASE-LIKE DOMAIN-CONTAINING PROTEIN-RELATED"/>
    <property type="match status" value="1"/>
</dbReference>
<proteinExistence type="predicted"/>
<dbReference type="OrthoDB" id="6354636at2759"/>
<dbReference type="AlphaFoldDB" id="A0A0K2T8S5"/>
<protein>
    <submittedName>
        <fullName evidence="2">Putative LOC101895777 [Musca domestica]</fullName>
    </submittedName>
</protein>
<dbReference type="InterPro" id="IPR004119">
    <property type="entry name" value="EcKL"/>
</dbReference>
<dbReference type="InterPro" id="IPR011009">
    <property type="entry name" value="Kinase-like_dom_sf"/>
</dbReference>
<dbReference type="PANTHER" id="PTHR11012">
    <property type="entry name" value="PROTEIN KINASE-LIKE DOMAIN-CONTAINING"/>
    <property type="match status" value="1"/>
</dbReference>
<dbReference type="SMART" id="SM00587">
    <property type="entry name" value="CHK"/>
    <property type="match status" value="1"/>
</dbReference>
<evidence type="ECO:0000313" key="2">
    <source>
        <dbReference type="EMBL" id="CDW21851.1"/>
    </source>
</evidence>
<dbReference type="InterPro" id="IPR015897">
    <property type="entry name" value="CHK_kinase-like"/>
</dbReference>
<dbReference type="Gene3D" id="3.90.1200.10">
    <property type="match status" value="1"/>
</dbReference>
<dbReference type="Pfam" id="PF02958">
    <property type="entry name" value="EcKL"/>
    <property type="match status" value="1"/>
</dbReference>
<evidence type="ECO:0000259" key="1">
    <source>
        <dbReference type="SMART" id="SM00587"/>
    </source>
</evidence>
<dbReference type="EMBL" id="HACA01004490">
    <property type="protein sequence ID" value="CDW21851.1"/>
    <property type="molecule type" value="Transcribed_RNA"/>
</dbReference>
<dbReference type="SUPFAM" id="SSF56112">
    <property type="entry name" value="Protein kinase-like (PK-like)"/>
    <property type="match status" value="1"/>
</dbReference>
<name>A0A0K2T8S5_LEPSM</name>
<accession>A0A0K2T8S5</accession>